<evidence type="ECO:0000256" key="9">
    <source>
        <dbReference type="ARBA" id="ARBA00023077"/>
    </source>
</evidence>
<comment type="subcellular location">
    <subcellularLocation>
        <location evidence="1 12">Cell outer membrane</location>
        <topology evidence="1 12">Multi-pass membrane protein</topology>
    </subcellularLocation>
</comment>
<dbReference type="PROSITE" id="PS52016">
    <property type="entry name" value="TONB_DEPENDENT_REC_3"/>
    <property type="match status" value="1"/>
</dbReference>
<evidence type="ECO:0000256" key="14">
    <source>
        <dbReference type="SAM" id="MobiDB-lite"/>
    </source>
</evidence>
<reference evidence="17 18" key="1">
    <citation type="submission" date="2015-01" db="EMBL/GenBank/DDBJ databases">
        <title>Genome of Sphingomonas taxi strain 30a.</title>
        <authorList>
            <person name="Eevers N."/>
            <person name="Van Hamme J."/>
            <person name="Bottos E."/>
            <person name="Weyens N."/>
            <person name="Vangronsveld J."/>
        </authorList>
    </citation>
    <scope>NUCLEOTIDE SEQUENCE [LARGE SCALE GENOMIC DNA]</scope>
    <source>
        <strain evidence="17 18">30a</strain>
    </source>
</reference>
<evidence type="ECO:0000256" key="1">
    <source>
        <dbReference type="ARBA" id="ARBA00004571"/>
    </source>
</evidence>
<keyword evidence="10 12" id="KW-0472">Membrane</keyword>
<evidence type="ECO:0000313" key="18">
    <source>
        <dbReference type="Proteomes" id="UP000033203"/>
    </source>
</evidence>
<organism evidence="17 18">
    <name type="scientific">Sphingomonas melonis</name>
    <dbReference type="NCBI Taxonomy" id="152682"/>
    <lineage>
        <taxon>Bacteria</taxon>
        <taxon>Pseudomonadati</taxon>
        <taxon>Pseudomonadota</taxon>
        <taxon>Alphaproteobacteria</taxon>
        <taxon>Sphingomonadales</taxon>
        <taxon>Sphingomonadaceae</taxon>
        <taxon>Sphingomonas</taxon>
    </lineage>
</organism>
<dbReference type="InterPro" id="IPR037066">
    <property type="entry name" value="Plug_dom_sf"/>
</dbReference>
<dbReference type="InterPro" id="IPR000531">
    <property type="entry name" value="Beta-barrel_TonB"/>
</dbReference>
<feature type="region of interest" description="Disordered" evidence="14">
    <location>
        <begin position="1"/>
        <end position="47"/>
    </location>
</feature>
<evidence type="ECO:0000256" key="7">
    <source>
        <dbReference type="ARBA" id="ARBA00023004"/>
    </source>
</evidence>
<accession>A0A0D1MJF8</accession>
<evidence type="ECO:0000256" key="5">
    <source>
        <dbReference type="ARBA" id="ARBA00022692"/>
    </source>
</evidence>
<dbReference type="Gene3D" id="2.170.130.10">
    <property type="entry name" value="TonB-dependent receptor, plug domain"/>
    <property type="match status" value="1"/>
</dbReference>
<evidence type="ECO:0000256" key="4">
    <source>
        <dbReference type="ARBA" id="ARBA00022496"/>
    </source>
</evidence>
<keyword evidence="6" id="KW-0732">Signal</keyword>
<dbReference type="AlphaFoldDB" id="A0A0D1MJF8"/>
<evidence type="ECO:0000256" key="11">
    <source>
        <dbReference type="ARBA" id="ARBA00023237"/>
    </source>
</evidence>
<feature type="domain" description="TonB-dependent receptor plug" evidence="16">
    <location>
        <begin position="55"/>
        <end position="164"/>
    </location>
</feature>
<dbReference type="GO" id="GO:0015344">
    <property type="term" value="F:siderophore uptake transmembrane transporter activity"/>
    <property type="evidence" value="ECO:0007669"/>
    <property type="project" value="TreeGrafter"/>
</dbReference>
<protein>
    <submittedName>
        <fullName evidence="17">TonB-dependent receptor</fullName>
    </submittedName>
</protein>
<keyword evidence="17" id="KW-0675">Receptor</keyword>
<dbReference type="Pfam" id="PF07715">
    <property type="entry name" value="Plug"/>
    <property type="match status" value="1"/>
</dbReference>
<evidence type="ECO:0000256" key="12">
    <source>
        <dbReference type="PROSITE-ProRule" id="PRU01360"/>
    </source>
</evidence>
<keyword evidence="9 13" id="KW-0798">TonB box</keyword>
<evidence type="ECO:0000313" key="17">
    <source>
        <dbReference type="EMBL" id="KIU27676.1"/>
    </source>
</evidence>
<dbReference type="EMBL" id="JXTP01000041">
    <property type="protein sequence ID" value="KIU27676.1"/>
    <property type="molecule type" value="Genomic_DNA"/>
</dbReference>
<keyword evidence="11 12" id="KW-0998">Cell outer membrane</keyword>
<evidence type="ECO:0000256" key="10">
    <source>
        <dbReference type="ARBA" id="ARBA00023136"/>
    </source>
</evidence>
<evidence type="ECO:0000256" key="13">
    <source>
        <dbReference type="RuleBase" id="RU003357"/>
    </source>
</evidence>
<evidence type="ECO:0000259" key="16">
    <source>
        <dbReference type="Pfam" id="PF07715"/>
    </source>
</evidence>
<keyword evidence="4" id="KW-0410">Iron transport</keyword>
<proteinExistence type="inferred from homology"/>
<dbReference type="Pfam" id="PF00593">
    <property type="entry name" value="TonB_dep_Rec_b-barrel"/>
    <property type="match status" value="1"/>
</dbReference>
<evidence type="ECO:0000256" key="3">
    <source>
        <dbReference type="ARBA" id="ARBA00022452"/>
    </source>
</evidence>
<dbReference type="PATRIC" id="fig|1549858.7.peg.1021"/>
<comment type="caution">
    <text evidence="17">The sequence shown here is derived from an EMBL/GenBank/DDBJ whole genome shotgun (WGS) entry which is preliminary data.</text>
</comment>
<evidence type="ECO:0000256" key="6">
    <source>
        <dbReference type="ARBA" id="ARBA00022729"/>
    </source>
</evidence>
<dbReference type="InterPro" id="IPR039426">
    <property type="entry name" value="TonB-dep_rcpt-like"/>
</dbReference>
<keyword evidence="3 12" id="KW-1134">Transmembrane beta strand</keyword>
<name>A0A0D1MJF8_9SPHN</name>
<keyword evidence="8" id="KW-0406">Ion transport</keyword>
<sequence>MRVKRWTGTIVSLTDDPASRPRPRRVASAQTRPAVAAEASPDTSSADIVVSGNRTRSVTELKRDEIQKILPGVSPLRALQTAPGVTFTSADPWGNNEQNTVLFIHGFNGQQLGYTLDGVPLGDQQYGSFNGLSPQRAVISENVGRVTLATGAGDLGTASTSNLGGTIDVFSADPATAAGGTIQQTLGSYGTSRSYARLDSGTFGDNNRLYVSGVRQRARAWDFDGIQSGWQANGKFVHEGATTKLTLYGAYSTKKEPNEDLVVRTLFDTAEPRYTNPSFYPDFKGMMNYINSPAYAADGANTRNYYSAAHRTDYLAYAKYEWQVDDHVRLTVQPYFHHNDGVGIVAGPITVAGLPRLFSYYYPATTTETAAQTLARLNGIAGGSGLATRTTEYRINRGGAILTLNADLGDHRIEFGGWYERLGHNATRRWYGLDVNAPTTPYQVPIDVAPPLITQYNGHVTADVMQAHLQDSWNVTPRLTLQAGFKSAFQNARQSVPVQPIPNSVAGTLALPVGRVNTARGFLPQFGVLWQATDHEELFANVQQNIRQFQVTPTSSISPFGLGSQAAFDLFKNGTKPETSWTYEAGLRVHRPLHLGPVTGFDGQLNVYHVDFQNRLLAISPSLSTVAALVQTSAIIQNVGSVKTDGVDVAGTLRFGRHVSLYNALSYNVSQFQNDYLDGGMTIATAGKDVPGSPRWMNKTMVTLEAGEFDAQLIGDYLGKRYGTYTNDLWADGYYTLSARIGGHFPLTDQLRGKTLDLSLNVTNLTNQKGVATLIPVLASFVQLQFPLAPRQVFVTAGVRF</sequence>
<gene>
    <name evidence="17" type="ORF">SR41_09965</name>
</gene>
<dbReference type="SUPFAM" id="SSF56935">
    <property type="entry name" value="Porins"/>
    <property type="match status" value="1"/>
</dbReference>
<feature type="domain" description="TonB-dependent receptor-like beta-barrel" evidence="15">
    <location>
        <begin position="378"/>
        <end position="765"/>
    </location>
</feature>
<dbReference type="InterPro" id="IPR012910">
    <property type="entry name" value="Plug_dom"/>
</dbReference>
<dbReference type="GO" id="GO:0009279">
    <property type="term" value="C:cell outer membrane"/>
    <property type="evidence" value="ECO:0007669"/>
    <property type="project" value="UniProtKB-SubCell"/>
</dbReference>
<evidence type="ECO:0000256" key="2">
    <source>
        <dbReference type="ARBA" id="ARBA00022448"/>
    </source>
</evidence>
<keyword evidence="7" id="KW-0408">Iron</keyword>
<evidence type="ECO:0000259" key="15">
    <source>
        <dbReference type="Pfam" id="PF00593"/>
    </source>
</evidence>
<comment type="similarity">
    <text evidence="12 13">Belongs to the TonB-dependent receptor family.</text>
</comment>
<dbReference type="PANTHER" id="PTHR32552">
    <property type="entry name" value="FERRICHROME IRON RECEPTOR-RELATED"/>
    <property type="match status" value="1"/>
</dbReference>
<dbReference type="InterPro" id="IPR036942">
    <property type="entry name" value="Beta-barrel_TonB_sf"/>
</dbReference>
<keyword evidence="5 12" id="KW-0812">Transmembrane</keyword>
<dbReference type="Gene3D" id="2.40.170.20">
    <property type="entry name" value="TonB-dependent receptor, beta-barrel domain"/>
    <property type="match status" value="1"/>
</dbReference>
<evidence type="ECO:0000256" key="8">
    <source>
        <dbReference type="ARBA" id="ARBA00023065"/>
    </source>
</evidence>
<dbReference type="PANTHER" id="PTHR32552:SF89">
    <property type="entry name" value="CATECHOLATE SIDEROPHORE RECEPTOR FIU"/>
    <property type="match status" value="1"/>
</dbReference>
<dbReference type="Proteomes" id="UP000033203">
    <property type="component" value="Unassembled WGS sequence"/>
</dbReference>
<keyword evidence="2 12" id="KW-0813">Transport</keyword>